<reference evidence="2 3" key="1">
    <citation type="submission" date="2016-10" db="EMBL/GenBank/DDBJ databases">
        <authorList>
            <person name="de Groot N.N."/>
        </authorList>
    </citation>
    <scope>NUCLEOTIDE SEQUENCE [LARGE SCALE GENOMIC DNA]</scope>
    <source>
        <strain evidence="2 3">A52C2</strain>
    </source>
</reference>
<dbReference type="RefSeq" id="WP_092496585.1">
    <property type="nucleotide sequence ID" value="NZ_FOFG01000007.1"/>
</dbReference>
<dbReference type="Gene3D" id="1.20.5.170">
    <property type="match status" value="1"/>
</dbReference>
<name>A0A1H9I7U4_9HYPH</name>
<proteinExistence type="predicted"/>
<dbReference type="AlphaFoldDB" id="A0A1H9I7U4"/>
<dbReference type="GO" id="GO:0042262">
    <property type="term" value="P:DNA protection"/>
    <property type="evidence" value="ECO:0007669"/>
    <property type="project" value="InterPro"/>
</dbReference>
<dbReference type="EMBL" id="FOFG01000007">
    <property type="protein sequence ID" value="SEQ70629.1"/>
    <property type="molecule type" value="Genomic_DNA"/>
</dbReference>
<dbReference type="InterPro" id="IPR009951">
    <property type="entry name" value="Host-nuc_inhib_Gam"/>
</dbReference>
<evidence type="ECO:0000256" key="1">
    <source>
        <dbReference type="SAM" id="MobiDB-lite"/>
    </source>
</evidence>
<dbReference type="OrthoDB" id="8141487at2"/>
<accession>A0A1H9I7U4</accession>
<feature type="region of interest" description="Disordered" evidence="1">
    <location>
        <begin position="40"/>
        <end position="60"/>
    </location>
</feature>
<dbReference type="Pfam" id="PF07352">
    <property type="entry name" value="Phage_Mu_Gam"/>
    <property type="match status" value="1"/>
</dbReference>
<evidence type="ECO:0000313" key="3">
    <source>
        <dbReference type="Proteomes" id="UP000199647"/>
    </source>
</evidence>
<dbReference type="SUPFAM" id="SSF161266">
    <property type="entry name" value="Gam-like"/>
    <property type="match status" value="1"/>
</dbReference>
<protein>
    <submittedName>
        <fullName evidence="2">Mu-like prophage host-nuclease inhibitor protein Gam</fullName>
    </submittedName>
</protein>
<dbReference type="GO" id="GO:0003690">
    <property type="term" value="F:double-stranded DNA binding"/>
    <property type="evidence" value="ECO:0007669"/>
    <property type="project" value="InterPro"/>
</dbReference>
<gene>
    <name evidence="2" type="ORF">SAMN05216548_10711</name>
</gene>
<keyword evidence="3" id="KW-1185">Reference proteome</keyword>
<organism evidence="2 3">
    <name type="scientific">Faunimonas pinastri</name>
    <dbReference type="NCBI Taxonomy" id="1855383"/>
    <lineage>
        <taxon>Bacteria</taxon>
        <taxon>Pseudomonadati</taxon>
        <taxon>Pseudomonadota</taxon>
        <taxon>Alphaproteobacteria</taxon>
        <taxon>Hyphomicrobiales</taxon>
        <taxon>Afifellaceae</taxon>
        <taxon>Faunimonas</taxon>
    </lineage>
</organism>
<dbReference type="STRING" id="1855383.SAMN05216548_10711"/>
<dbReference type="Proteomes" id="UP000199647">
    <property type="component" value="Unassembled WGS sequence"/>
</dbReference>
<sequence>MAETNTPEPARLPDDAACEAAIGRLGELDRELARIEADKSERVAKVSKDAEDRAKPHQEERNRLVWTVEAYCAENRKRLTNEGKKKSFKFGTGEIAWRAGRSRVEFDATKSEGLIARLRKVGLNRFVRVKEEIDKSAIGKDAAAIKGFRGIKVVDGPEQFAIKPVGADLAENLSG</sequence>
<evidence type="ECO:0000313" key="2">
    <source>
        <dbReference type="EMBL" id="SEQ70629.1"/>
    </source>
</evidence>